<dbReference type="PANTHER" id="PTHR23081">
    <property type="entry name" value="RNA POLYMERASE II CTD PHOSPHATASE"/>
    <property type="match status" value="1"/>
</dbReference>
<dbReference type="InterPro" id="IPR036412">
    <property type="entry name" value="HAD-like_sf"/>
</dbReference>
<dbReference type="NCBIfam" id="TIGR02250">
    <property type="entry name" value="FCP1_euk"/>
    <property type="match status" value="1"/>
</dbReference>
<dbReference type="PANTHER" id="PTHR23081:SF36">
    <property type="entry name" value="RNA POLYMERASE II SUBUNIT A C-TERMINAL DOMAIN PHOSPHATASE"/>
    <property type="match status" value="1"/>
</dbReference>
<feature type="compositionally biased region" description="Acidic residues" evidence="7">
    <location>
        <begin position="833"/>
        <end position="851"/>
    </location>
</feature>
<dbReference type="GO" id="GO:0005634">
    <property type="term" value="C:nucleus"/>
    <property type="evidence" value="ECO:0007669"/>
    <property type="project" value="UniProtKB-SubCell"/>
</dbReference>
<dbReference type="AlphaFoldDB" id="A0A9W8B9F8"/>
<dbReference type="Gene3D" id="3.40.50.1000">
    <property type="entry name" value="HAD superfamily/HAD-like"/>
    <property type="match status" value="1"/>
</dbReference>
<dbReference type="GO" id="GO:0008420">
    <property type="term" value="F:RNA polymerase II CTD heptapeptide repeat phosphatase activity"/>
    <property type="evidence" value="ECO:0007669"/>
    <property type="project" value="UniProtKB-UniRule"/>
</dbReference>
<dbReference type="CDD" id="cd07521">
    <property type="entry name" value="HAD_FCP1-like"/>
    <property type="match status" value="1"/>
</dbReference>
<evidence type="ECO:0000256" key="1">
    <source>
        <dbReference type="ARBA" id="ARBA00004123"/>
    </source>
</evidence>
<evidence type="ECO:0000256" key="6">
    <source>
        <dbReference type="RuleBase" id="RU366066"/>
    </source>
</evidence>
<dbReference type="Gene3D" id="3.40.50.10190">
    <property type="entry name" value="BRCT domain"/>
    <property type="match status" value="1"/>
</dbReference>
<evidence type="ECO:0000313" key="10">
    <source>
        <dbReference type="EMBL" id="KAJ1980448.1"/>
    </source>
</evidence>
<keyword evidence="2 6" id="KW-0378">Hydrolase</keyword>
<feature type="region of interest" description="Disordered" evidence="7">
    <location>
        <begin position="348"/>
        <end position="435"/>
    </location>
</feature>
<feature type="compositionally biased region" description="Low complexity" evidence="7">
    <location>
        <begin position="401"/>
        <end position="419"/>
    </location>
</feature>
<dbReference type="EMBL" id="JANBQB010000168">
    <property type="protein sequence ID" value="KAJ1980448.1"/>
    <property type="molecule type" value="Genomic_DNA"/>
</dbReference>
<feature type="domain" description="BRCT" evidence="8">
    <location>
        <begin position="484"/>
        <end position="591"/>
    </location>
</feature>
<protein>
    <recommendedName>
        <fullName evidence="6">RNA polymerase II subunit A C-terminal domain phosphatase</fullName>
        <ecNumber evidence="6">3.1.3.16</ecNumber>
    </recommendedName>
</protein>
<evidence type="ECO:0000256" key="4">
    <source>
        <dbReference type="ARBA" id="ARBA00047761"/>
    </source>
</evidence>
<comment type="caution">
    <text evidence="10">The sequence shown here is derived from an EMBL/GenBank/DDBJ whole genome shotgun (WGS) entry which is preliminary data.</text>
</comment>
<dbReference type="InterPro" id="IPR004274">
    <property type="entry name" value="FCP1_dom"/>
</dbReference>
<comment type="catalytic activity">
    <reaction evidence="4 6">
        <text>O-phospho-L-seryl-[protein] + H2O = L-seryl-[protein] + phosphate</text>
        <dbReference type="Rhea" id="RHEA:20629"/>
        <dbReference type="Rhea" id="RHEA-COMP:9863"/>
        <dbReference type="Rhea" id="RHEA-COMP:11604"/>
        <dbReference type="ChEBI" id="CHEBI:15377"/>
        <dbReference type="ChEBI" id="CHEBI:29999"/>
        <dbReference type="ChEBI" id="CHEBI:43474"/>
        <dbReference type="ChEBI" id="CHEBI:83421"/>
        <dbReference type="EC" id="3.1.3.16"/>
    </reaction>
</comment>
<dbReference type="InterPro" id="IPR011947">
    <property type="entry name" value="FCP1_euk"/>
</dbReference>
<dbReference type="SUPFAM" id="SSF56784">
    <property type="entry name" value="HAD-like"/>
    <property type="match status" value="1"/>
</dbReference>
<feature type="domain" description="FCP1 homology" evidence="9">
    <location>
        <begin position="188"/>
        <end position="357"/>
    </location>
</feature>
<organism evidence="10 11">
    <name type="scientific">Dimargaris verticillata</name>
    <dbReference type="NCBI Taxonomy" id="2761393"/>
    <lineage>
        <taxon>Eukaryota</taxon>
        <taxon>Fungi</taxon>
        <taxon>Fungi incertae sedis</taxon>
        <taxon>Zoopagomycota</taxon>
        <taxon>Kickxellomycotina</taxon>
        <taxon>Dimargaritomycetes</taxon>
        <taxon>Dimargaritales</taxon>
        <taxon>Dimargaritaceae</taxon>
        <taxon>Dimargaris</taxon>
    </lineage>
</organism>
<keyword evidence="11" id="KW-1185">Reference proteome</keyword>
<dbReference type="PROSITE" id="PS50969">
    <property type="entry name" value="FCP1"/>
    <property type="match status" value="1"/>
</dbReference>
<dbReference type="Pfam" id="PF03031">
    <property type="entry name" value="NIF"/>
    <property type="match status" value="1"/>
</dbReference>
<sequence length="851" mass="92973">METLRDVTIPSNHLPATIIALKVNGSQTGRGDADGATIQKRDPLCVYEYQCMEPPSDDESDDDSDDASGRRQAPLLKRKRPARPNVLKTKRTVLVSPYEGTLAAIKTEVGATLKAATDPVLVIKEPCSHAVQYFGQCAICGKDLAFVDYTGVSDTSRATITMSHDMSGLTVSREEAQRLEQGTATRLLRERRLSLIVDLDLTIIHAKTSREPLTQWLDQCPPDIRNDIGCFRLPHDPFLYYVKMRPGLRDFLTEVAKLYELHIYTMGTRSYAEQVAKLIDPDQKSFKERILSRDESGSMTFKNIQRLFPCDSSMVVAIDDRADVWQNSPNLIKVKPYNFFAGTGDINSGMLPKTTPLPSTTEATAAPVESEKKVATVSTPDESIEPTDVDRPRTPPGDPEAAATLSTSTSKDSSPASGATLAPAAPSDSTNGPTVFAIQDTDRDLASILGWLRKVHRLFYEAYDASSGASSSPDADVARILPSLKHQVLAGVNLVFSGVIPLSVSPRQSDIWQWAESFGAQCFDQLPRRQGDHLGSDRRRPGRITHVVAGKADTRKVKDAQRLGGIEVVRVEWLVDSLHAWRRMDETAYRLALPATSTQSSLTPGALDQPAHVSGQSSQVTSGDGDEGDNEAPSAEALHVMETWSTHSDQSDLDRDKELIGAASSTPSSSSSSLSLSDEEMGLKMATIDWDEADKELKEFMGTDTDGDDDDDAYDDDDDDSQDLDTTGESDLSQPNVLRKRTKSDLSNSDSEDTLDRERCDTGTASTNDDGSPDEERDLPASPPISSPHLKRRRLVPGSPLRHEIDLAMTHESTEPVTNVDFGDDGSSPGDSQDSDLDDLLRDMEEELGNC</sequence>
<comment type="catalytic activity">
    <reaction evidence="5 6">
        <text>O-phospho-L-threonyl-[protein] + H2O = L-threonyl-[protein] + phosphate</text>
        <dbReference type="Rhea" id="RHEA:47004"/>
        <dbReference type="Rhea" id="RHEA-COMP:11060"/>
        <dbReference type="Rhea" id="RHEA-COMP:11605"/>
        <dbReference type="ChEBI" id="CHEBI:15377"/>
        <dbReference type="ChEBI" id="CHEBI:30013"/>
        <dbReference type="ChEBI" id="CHEBI:43474"/>
        <dbReference type="ChEBI" id="CHEBI:61977"/>
        <dbReference type="EC" id="3.1.3.16"/>
    </reaction>
</comment>
<feature type="compositionally biased region" description="Acidic residues" evidence="7">
    <location>
        <begin position="55"/>
        <end position="66"/>
    </location>
</feature>
<comment type="function">
    <text evidence="6">This promotes the activity of RNA polymerase II.</text>
</comment>
<dbReference type="SMART" id="SM00292">
    <property type="entry name" value="BRCT"/>
    <property type="match status" value="1"/>
</dbReference>
<feature type="compositionally biased region" description="Acidic residues" evidence="7">
    <location>
        <begin position="705"/>
        <end position="728"/>
    </location>
</feature>
<feature type="region of interest" description="Disordered" evidence="7">
    <location>
        <begin position="699"/>
        <end position="851"/>
    </location>
</feature>
<dbReference type="InterPro" id="IPR039189">
    <property type="entry name" value="Fcp1"/>
</dbReference>
<gene>
    <name evidence="10" type="primary">fcp1</name>
    <name evidence="10" type="ORF">H4R34_002455</name>
</gene>
<dbReference type="PROSITE" id="PS50172">
    <property type="entry name" value="BRCT"/>
    <property type="match status" value="1"/>
</dbReference>
<dbReference type="Gene3D" id="1.10.287.10">
    <property type="entry name" value="S15/NS1, RNA-binding"/>
    <property type="match status" value="1"/>
</dbReference>
<evidence type="ECO:0000256" key="2">
    <source>
        <dbReference type="ARBA" id="ARBA00022801"/>
    </source>
</evidence>
<dbReference type="SMART" id="SM00577">
    <property type="entry name" value="CPDc"/>
    <property type="match status" value="1"/>
</dbReference>
<dbReference type="InterPro" id="IPR023214">
    <property type="entry name" value="HAD_sf"/>
</dbReference>
<dbReference type="EC" id="3.1.3.16" evidence="6"/>
<proteinExistence type="predicted"/>
<dbReference type="OrthoDB" id="10249888at2759"/>
<evidence type="ECO:0000256" key="7">
    <source>
        <dbReference type="SAM" id="MobiDB-lite"/>
    </source>
</evidence>
<comment type="subcellular location">
    <subcellularLocation>
        <location evidence="1 6">Nucleus</location>
    </subcellularLocation>
</comment>
<dbReference type="Proteomes" id="UP001151582">
    <property type="component" value="Unassembled WGS sequence"/>
</dbReference>
<dbReference type="CDD" id="cd17729">
    <property type="entry name" value="BRCT_CTDP1"/>
    <property type="match status" value="1"/>
</dbReference>
<evidence type="ECO:0000256" key="5">
    <source>
        <dbReference type="ARBA" id="ARBA00048336"/>
    </source>
</evidence>
<dbReference type="InterPro" id="IPR001357">
    <property type="entry name" value="BRCT_dom"/>
</dbReference>
<evidence type="ECO:0000259" key="9">
    <source>
        <dbReference type="PROSITE" id="PS50969"/>
    </source>
</evidence>
<dbReference type="InterPro" id="IPR036420">
    <property type="entry name" value="BRCT_dom_sf"/>
</dbReference>
<accession>A0A9W8B9F8</accession>
<keyword evidence="3 6" id="KW-0539">Nucleus</keyword>
<dbReference type="SUPFAM" id="SSF52113">
    <property type="entry name" value="BRCT domain"/>
    <property type="match status" value="1"/>
</dbReference>
<reference evidence="10" key="1">
    <citation type="submission" date="2022-07" db="EMBL/GenBank/DDBJ databases">
        <title>Phylogenomic reconstructions and comparative analyses of Kickxellomycotina fungi.</title>
        <authorList>
            <person name="Reynolds N.K."/>
            <person name="Stajich J.E."/>
            <person name="Barry K."/>
            <person name="Grigoriev I.V."/>
            <person name="Crous P."/>
            <person name="Smith M.E."/>
        </authorList>
    </citation>
    <scope>NUCLEOTIDE SEQUENCE</scope>
    <source>
        <strain evidence="10">RSA 567</strain>
    </source>
</reference>
<evidence type="ECO:0000259" key="8">
    <source>
        <dbReference type="PROSITE" id="PS50172"/>
    </source>
</evidence>
<feature type="region of interest" description="Disordered" evidence="7">
    <location>
        <begin position="51"/>
        <end position="82"/>
    </location>
</feature>
<feature type="region of interest" description="Disordered" evidence="7">
    <location>
        <begin position="597"/>
        <end position="633"/>
    </location>
</feature>
<evidence type="ECO:0000313" key="11">
    <source>
        <dbReference type="Proteomes" id="UP001151582"/>
    </source>
</evidence>
<name>A0A9W8B9F8_9FUNG</name>
<evidence type="ECO:0000256" key="3">
    <source>
        <dbReference type="ARBA" id="ARBA00023242"/>
    </source>
</evidence>